<dbReference type="AlphaFoldDB" id="A0A1Q9LL72"/>
<gene>
    <name evidence="3" type="ORF">BJP25_21560</name>
</gene>
<keyword evidence="4" id="KW-1185">Reference proteome</keyword>
<evidence type="ECO:0000256" key="1">
    <source>
        <dbReference type="SAM" id="MobiDB-lite"/>
    </source>
</evidence>
<accession>A0A1Q9LL72</accession>
<feature type="compositionally biased region" description="Acidic residues" evidence="1">
    <location>
        <begin position="1"/>
        <end position="12"/>
    </location>
</feature>
<comment type="caution">
    <text evidence="3">The sequence shown here is derived from an EMBL/GenBank/DDBJ whole genome shotgun (WGS) entry which is preliminary data.</text>
</comment>
<dbReference type="SUPFAM" id="SSF50998">
    <property type="entry name" value="Quinoprotein alcohol dehydrogenase-like"/>
    <property type="match status" value="1"/>
</dbReference>
<sequence>MLTWVDEGDAVGDDAVGGAAGQDRGSGAGEAVPAGPGRAPAGAAGGPDHTSAPRGSRTRFTRRRDWAVAGVLLAVVLVAPVVRWQTSEIAATTRQPATTTLAAQVPPLEFPPSLAETWRADSPSTPVPVVAGPVVATGNGGTVSGLDPLTGEVVWRYQRDLQLCTVAPFDTVPPQRTDSGTVLALYGTKGGDLPEDGPYADGNCSEVSAIDGGSGDVEATRNSDAEYGTRLLSDGTTVTTTGRRLITSWRSDLVMTSQYGTRPTPVQPRPNLRKDCFFGSVAVTADRIAVIERCPEDNGADRLTVYKTQTPSGKDNDDVEITSSTLLGARGRVIAVTDTTTAVALADPPRVRTYTAAGVALPDTPVDIPEQDLANTDPPGATAATTTGQDAVYWFTGSRTVALAKSDLRPTWLVPSTSGSGVVFAGKLLLPVEAGLAVKDPVTGADAGLIPVDRGGYRGPITMSTTGPIVLEQRGPTLVALR</sequence>
<protein>
    <recommendedName>
        <fullName evidence="5">PQQ-binding-like beta-propeller repeat protein</fullName>
    </recommendedName>
</protein>
<dbReference type="STRING" id="1193682.BJP25_21560"/>
<dbReference type="EMBL" id="MKQR01000016">
    <property type="protein sequence ID" value="OLR92760.1"/>
    <property type="molecule type" value="Genomic_DNA"/>
</dbReference>
<feature type="compositionally biased region" description="Gly residues" evidence="1">
    <location>
        <begin position="18"/>
        <end position="28"/>
    </location>
</feature>
<name>A0A1Q9LL72_9PSEU</name>
<evidence type="ECO:0000313" key="4">
    <source>
        <dbReference type="Proteomes" id="UP000186040"/>
    </source>
</evidence>
<feature type="compositionally biased region" description="Low complexity" evidence="1">
    <location>
        <begin position="29"/>
        <end position="42"/>
    </location>
</feature>
<feature type="region of interest" description="Disordered" evidence="1">
    <location>
        <begin position="1"/>
        <end position="58"/>
    </location>
</feature>
<reference evidence="3 4" key="1">
    <citation type="submission" date="2016-10" db="EMBL/GenBank/DDBJ databases">
        <title>The Draft Genome Sequence of Actinokineospora bangkokensis 44EHWT reveals the biosynthetic pathway of antifungal compounds Thailandins with unusual extender unit butylmalonyl-CoA.</title>
        <authorList>
            <person name="Greule A."/>
            <person name="Intra B."/>
            <person name="Flemming S."/>
            <person name="Rommel M.G."/>
            <person name="Panbangred W."/>
            <person name="Bechthold A."/>
        </authorList>
    </citation>
    <scope>NUCLEOTIDE SEQUENCE [LARGE SCALE GENOMIC DNA]</scope>
    <source>
        <strain evidence="3 4">44EHW</strain>
    </source>
</reference>
<evidence type="ECO:0008006" key="5">
    <source>
        <dbReference type="Google" id="ProtNLM"/>
    </source>
</evidence>
<organism evidence="3 4">
    <name type="scientific">Actinokineospora bangkokensis</name>
    <dbReference type="NCBI Taxonomy" id="1193682"/>
    <lineage>
        <taxon>Bacteria</taxon>
        <taxon>Bacillati</taxon>
        <taxon>Actinomycetota</taxon>
        <taxon>Actinomycetes</taxon>
        <taxon>Pseudonocardiales</taxon>
        <taxon>Pseudonocardiaceae</taxon>
        <taxon>Actinokineospora</taxon>
    </lineage>
</organism>
<dbReference type="InterPro" id="IPR015943">
    <property type="entry name" value="WD40/YVTN_repeat-like_dom_sf"/>
</dbReference>
<dbReference type="InterPro" id="IPR011047">
    <property type="entry name" value="Quinoprotein_ADH-like_sf"/>
</dbReference>
<keyword evidence="2" id="KW-0472">Membrane</keyword>
<dbReference type="Gene3D" id="2.130.10.10">
    <property type="entry name" value="YVTN repeat-like/Quinoprotein amine dehydrogenase"/>
    <property type="match status" value="1"/>
</dbReference>
<evidence type="ECO:0000313" key="3">
    <source>
        <dbReference type="EMBL" id="OLR92760.1"/>
    </source>
</evidence>
<dbReference type="Proteomes" id="UP000186040">
    <property type="component" value="Unassembled WGS sequence"/>
</dbReference>
<evidence type="ECO:0000256" key="2">
    <source>
        <dbReference type="SAM" id="Phobius"/>
    </source>
</evidence>
<feature type="transmembrane region" description="Helical" evidence="2">
    <location>
        <begin position="66"/>
        <end position="84"/>
    </location>
</feature>
<keyword evidence="2" id="KW-0812">Transmembrane</keyword>
<keyword evidence="2" id="KW-1133">Transmembrane helix</keyword>
<proteinExistence type="predicted"/>